<evidence type="ECO:0000256" key="3">
    <source>
        <dbReference type="ARBA" id="ARBA00022679"/>
    </source>
</evidence>
<dbReference type="PROSITE" id="PS50011">
    <property type="entry name" value="PROTEIN_KINASE_DOM"/>
    <property type="match status" value="1"/>
</dbReference>
<evidence type="ECO:0000256" key="7">
    <source>
        <dbReference type="PROSITE-ProRule" id="PRU10141"/>
    </source>
</evidence>
<dbReference type="InterPro" id="IPR000719">
    <property type="entry name" value="Prot_kinase_dom"/>
</dbReference>
<dbReference type="EMBL" id="BAAAHH010000002">
    <property type="protein sequence ID" value="GAA0939850.1"/>
    <property type="molecule type" value="Genomic_DNA"/>
</dbReference>
<dbReference type="Proteomes" id="UP001500665">
    <property type="component" value="Unassembled WGS sequence"/>
</dbReference>
<dbReference type="SUPFAM" id="SSF56112">
    <property type="entry name" value="Protein kinase-like (PK-like)"/>
    <property type="match status" value="1"/>
</dbReference>
<protein>
    <recommendedName>
        <fullName evidence="1">non-specific serine/threonine protein kinase</fullName>
        <ecNumber evidence="1">2.7.11.1</ecNumber>
    </recommendedName>
</protein>
<keyword evidence="8" id="KW-0812">Transmembrane</keyword>
<dbReference type="InterPro" id="IPR011009">
    <property type="entry name" value="Kinase-like_dom_sf"/>
</dbReference>
<keyword evidence="5" id="KW-0418">Kinase</keyword>
<keyword evidence="8" id="KW-0472">Membrane</keyword>
<dbReference type="PROSITE" id="PS00107">
    <property type="entry name" value="PROTEIN_KINASE_ATP"/>
    <property type="match status" value="1"/>
</dbReference>
<organism evidence="10 11">
    <name type="scientific">Actinocorallia libanotica</name>
    <dbReference type="NCBI Taxonomy" id="46162"/>
    <lineage>
        <taxon>Bacteria</taxon>
        <taxon>Bacillati</taxon>
        <taxon>Actinomycetota</taxon>
        <taxon>Actinomycetes</taxon>
        <taxon>Streptosporangiales</taxon>
        <taxon>Thermomonosporaceae</taxon>
        <taxon>Actinocorallia</taxon>
    </lineage>
</organism>
<feature type="binding site" evidence="7">
    <location>
        <position position="40"/>
    </location>
    <ligand>
        <name>ATP</name>
        <dbReference type="ChEBI" id="CHEBI:30616"/>
    </ligand>
</feature>
<dbReference type="RefSeq" id="WP_344236902.1">
    <property type="nucleotide sequence ID" value="NZ_BAAAHH010000002.1"/>
</dbReference>
<dbReference type="EC" id="2.7.11.1" evidence="1"/>
<evidence type="ECO:0000256" key="8">
    <source>
        <dbReference type="SAM" id="Phobius"/>
    </source>
</evidence>
<dbReference type="Pfam" id="PF00069">
    <property type="entry name" value="Pkinase"/>
    <property type="match status" value="1"/>
</dbReference>
<keyword evidence="6 7" id="KW-0067">ATP-binding</keyword>
<sequence length="513" mass="54183">MAEGTLLAGRYRLESRLGQGGMADVWRARDEFLGRTVAVKEVRLPSGLDAGQRADFCERLLREARAAAALPHPSIITVHDVLQAGDRPWIVMDLINGPSLEHVRVERGPLPPERVAGIGLQLLEALCLAHERGILHRDVKPANVLLSGDRAILTDFGIATLSGDHRLTSTEGIIGSPGYMAPERLQDGHEAGPSSDLWSLGATLYALVEGRRPFEKPDALAMLGAVLTEDVPPPRLAGPVLGPVLVAMMDRHPHRRPVPAEIRRAFETVAGVTPSARAPSAVPGGHPFLPGASPTVPGMPSPRQRGWLLPAGAGGLAVLLLAVAGYLLFRPDGTPREEAPPSSPVAVPSPSITAVPGDPCTLLTSEQSKELVGSSSGSPNDSITCVWSATEGRLQIKVRLLEPRGDKSGEELAKDTFALLKRQAAGSSGVGSDPVVTAVDSAPRDLTGLGDEAFAKETSVSGTFTSAESFVQVRSGRLLLEIQYYLTGVSEVSETVRSVPERAARLALENLGP</sequence>
<dbReference type="SMART" id="SM00220">
    <property type="entry name" value="S_TKc"/>
    <property type="match status" value="1"/>
</dbReference>
<dbReference type="PANTHER" id="PTHR43289">
    <property type="entry name" value="MITOGEN-ACTIVATED PROTEIN KINASE KINASE KINASE 20-RELATED"/>
    <property type="match status" value="1"/>
</dbReference>
<comment type="caution">
    <text evidence="10">The sequence shown here is derived from an EMBL/GenBank/DDBJ whole genome shotgun (WGS) entry which is preliminary data.</text>
</comment>
<dbReference type="PROSITE" id="PS00108">
    <property type="entry name" value="PROTEIN_KINASE_ST"/>
    <property type="match status" value="1"/>
</dbReference>
<feature type="transmembrane region" description="Helical" evidence="8">
    <location>
        <begin position="307"/>
        <end position="329"/>
    </location>
</feature>
<keyword evidence="11" id="KW-1185">Reference proteome</keyword>
<keyword evidence="4 7" id="KW-0547">Nucleotide-binding</keyword>
<dbReference type="InterPro" id="IPR008271">
    <property type="entry name" value="Ser/Thr_kinase_AS"/>
</dbReference>
<keyword evidence="8" id="KW-1133">Transmembrane helix</keyword>
<dbReference type="InterPro" id="IPR017441">
    <property type="entry name" value="Protein_kinase_ATP_BS"/>
</dbReference>
<gene>
    <name evidence="10" type="ORF">GCM10009550_08700</name>
</gene>
<reference evidence="10 11" key="1">
    <citation type="journal article" date="2019" name="Int. J. Syst. Evol. Microbiol.">
        <title>The Global Catalogue of Microorganisms (GCM) 10K type strain sequencing project: providing services to taxonomists for standard genome sequencing and annotation.</title>
        <authorList>
            <consortium name="The Broad Institute Genomics Platform"/>
            <consortium name="The Broad Institute Genome Sequencing Center for Infectious Disease"/>
            <person name="Wu L."/>
            <person name="Ma J."/>
        </authorList>
    </citation>
    <scope>NUCLEOTIDE SEQUENCE [LARGE SCALE GENOMIC DNA]</scope>
    <source>
        <strain evidence="10 11">JCM 10696</strain>
    </source>
</reference>
<dbReference type="Gene3D" id="1.10.510.10">
    <property type="entry name" value="Transferase(Phosphotransferase) domain 1"/>
    <property type="match status" value="1"/>
</dbReference>
<accession>A0ABN1QAN7</accession>
<evidence type="ECO:0000256" key="4">
    <source>
        <dbReference type="ARBA" id="ARBA00022741"/>
    </source>
</evidence>
<dbReference type="PANTHER" id="PTHR43289:SF6">
    <property type="entry name" value="SERINE_THREONINE-PROTEIN KINASE NEKL-3"/>
    <property type="match status" value="1"/>
</dbReference>
<name>A0ABN1QAN7_9ACTN</name>
<evidence type="ECO:0000256" key="1">
    <source>
        <dbReference type="ARBA" id="ARBA00012513"/>
    </source>
</evidence>
<feature type="domain" description="Protein kinase" evidence="9">
    <location>
        <begin position="11"/>
        <end position="289"/>
    </location>
</feature>
<dbReference type="CDD" id="cd14014">
    <property type="entry name" value="STKc_PknB_like"/>
    <property type="match status" value="1"/>
</dbReference>
<evidence type="ECO:0000256" key="6">
    <source>
        <dbReference type="ARBA" id="ARBA00022840"/>
    </source>
</evidence>
<dbReference type="Gene3D" id="3.30.200.20">
    <property type="entry name" value="Phosphorylase Kinase, domain 1"/>
    <property type="match status" value="1"/>
</dbReference>
<evidence type="ECO:0000259" key="9">
    <source>
        <dbReference type="PROSITE" id="PS50011"/>
    </source>
</evidence>
<evidence type="ECO:0000313" key="11">
    <source>
        <dbReference type="Proteomes" id="UP001500665"/>
    </source>
</evidence>
<proteinExistence type="predicted"/>
<keyword evidence="3" id="KW-0808">Transferase</keyword>
<evidence type="ECO:0000256" key="5">
    <source>
        <dbReference type="ARBA" id="ARBA00022777"/>
    </source>
</evidence>
<keyword evidence="2" id="KW-0723">Serine/threonine-protein kinase</keyword>
<evidence type="ECO:0000256" key="2">
    <source>
        <dbReference type="ARBA" id="ARBA00022527"/>
    </source>
</evidence>
<evidence type="ECO:0000313" key="10">
    <source>
        <dbReference type="EMBL" id="GAA0939850.1"/>
    </source>
</evidence>